<dbReference type="PANTHER" id="PTHR42928">
    <property type="entry name" value="TRICARBOXYLATE-BINDING PROTEIN"/>
    <property type="match status" value="1"/>
</dbReference>
<dbReference type="Pfam" id="PF03401">
    <property type="entry name" value="TctC"/>
    <property type="match status" value="1"/>
</dbReference>
<comment type="caution">
    <text evidence="1">The sequence shown here is derived from an EMBL/GenBank/DDBJ whole genome shotgun (WGS) entry which is preliminary data.</text>
</comment>
<protein>
    <submittedName>
        <fullName evidence="1">Uncharacterized protein</fullName>
    </submittedName>
</protein>
<dbReference type="VEuPathDB" id="FungiDB:RhiirA1_482894"/>
<dbReference type="AlphaFoldDB" id="A0A2N0QLB8"/>
<reference evidence="1 2" key="1">
    <citation type="submission" date="2017-10" db="EMBL/GenBank/DDBJ databases">
        <title>Extensive intraspecific genome diversity in a model arbuscular mycorrhizal fungus.</title>
        <authorList>
            <person name="Chen E.C.H."/>
            <person name="Morin E."/>
            <person name="Baudet D."/>
            <person name="Noel J."/>
            <person name="Ndikumana S."/>
            <person name="Charron P."/>
            <person name="St-Onge C."/>
            <person name="Giorgi J."/>
            <person name="Grigoriev I.V."/>
            <person name="Roux C."/>
            <person name="Martin F.M."/>
            <person name="Corradi N."/>
        </authorList>
    </citation>
    <scope>NUCLEOTIDE SEQUENCE [LARGE SCALE GENOMIC DNA]</scope>
    <source>
        <strain evidence="1 2">A1</strain>
    </source>
</reference>
<accession>A0A2N0QLB8</accession>
<feature type="non-terminal residue" evidence="1">
    <location>
        <position position="1"/>
    </location>
</feature>
<evidence type="ECO:0000313" key="1">
    <source>
        <dbReference type="EMBL" id="PKC51830.1"/>
    </source>
</evidence>
<gene>
    <name evidence="1" type="ORF">RhiirA1_482894</name>
</gene>
<dbReference type="InterPro" id="IPR042100">
    <property type="entry name" value="Bug_dom1"/>
</dbReference>
<dbReference type="InterPro" id="IPR005064">
    <property type="entry name" value="BUG"/>
</dbReference>
<name>A0A2N0QLB8_9GLOM</name>
<dbReference type="Proteomes" id="UP000232688">
    <property type="component" value="Unassembled WGS sequence"/>
</dbReference>
<dbReference type="PANTHER" id="PTHR42928:SF5">
    <property type="entry name" value="BLR1237 PROTEIN"/>
    <property type="match status" value="1"/>
</dbReference>
<proteinExistence type="predicted"/>
<dbReference type="Gene3D" id="3.40.190.150">
    <property type="entry name" value="Bordetella uptake gene, domain 1"/>
    <property type="match status" value="1"/>
</dbReference>
<dbReference type="EMBL" id="LLXH01006921">
    <property type="protein sequence ID" value="PKC51830.1"/>
    <property type="molecule type" value="Genomic_DNA"/>
</dbReference>
<reference evidence="1 2" key="2">
    <citation type="submission" date="2017-10" db="EMBL/GenBank/DDBJ databases">
        <title>Genome analyses suggest a sexual origin of heterokaryosis in a supposedly ancient asexual fungus.</title>
        <authorList>
            <person name="Corradi N."/>
            <person name="Sedzielewska K."/>
            <person name="Noel J."/>
            <person name="Charron P."/>
            <person name="Farinelli L."/>
            <person name="Marton T."/>
            <person name="Kruger M."/>
            <person name="Pelin A."/>
            <person name="Brachmann A."/>
            <person name="Corradi N."/>
        </authorList>
    </citation>
    <scope>NUCLEOTIDE SEQUENCE [LARGE SCALE GENOMIC DNA]</scope>
    <source>
        <strain evidence="1 2">A1</strain>
    </source>
</reference>
<sequence length="88" mass="10073">FVKSYIESGDFASLGVITEERLASAPDVPTFKEQGVDMEIDKVFYWAFPKETPDEVVQAFSDAMEKAVANEEFQEEIVQYWVEPVFLN</sequence>
<evidence type="ECO:0000313" key="2">
    <source>
        <dbReference type="Proteomes" id="UP000232688"/>
    </source>
</evidence>
<organism evidence="1 2">
    <name type="scientific">Rhizophagus irregularis</name>
    <dbReference type="NCBI Taxonomy" id="588596"/>
    <lineage>
        <taxon>Eukaryota</taxon>
        <taxon>Fungi</taxon>
        <taxon>Fungi incertae sedis</taxon>
        <taxon>Mucoromycota</taxon>
        <taxon>Glomeromycotina</taxon>
        <taxon>Glomeromycetes</taxon>
        <taxon>Glomerales</taxon>
        <taxon>Glomeraceae</taxon>
        <taxon>Rhizophagus</taxon>
    </lineage>
</organism>
<feature type="non-terminal residue" evidence="1">
    <location>
        <position position="88"/>
    </location>
</feature>